<proteinExistence type="predicted"/>
<evidence type="ECO:0000313" key="2">
    <source>
        <dbReference type="Proteomes" id="UP000887013"/>
    </source>
</evidence>
<comment type="caution">
    <text evidence="1">The sequence shown here is derived from an EMBL/GenBank/DDBJ whole genome shotgun (WGS) entry which is preliminary data.</text>
</comment>
<evidence type="ECO:0000313" key="1">
    <source>
        <dbReference type="EMBL" id="GFU41376.1"/>
    </source>
</evidence>
<dbReference type="SUPFAM" id="SSF56672">
    <property type="entry name" value="DNA/RNA polymerases"/>
    <property type="match status" value="1"/>
</dbReference>
<dbReference type="OrthoDB" id="10069439at2759"/>
<dbReference type="GO" id="GO:0071897">
    <property type="term" value="P:DNA biosynthetic process"/>
    <property type="evidence" value="ECO:0007669"/>
    <property type="project" value="UniProtKB-ARBA"/>
</dbReference>
<organism evidence="1 2">
    <name type="scientific">Nephila pilipes</name>
    <name type="common">Giant wood spider</name>
    <name type="synonym">Nephila maculata</name>
    <dbReference type="NCBI Taxonomy" id="299642"/>
    <lineage>
        <taxon>Eukaryota</taxon>
        <taxon>Metazoa</taxon>
        <taxon>Ecdysozoa</taxon>
        <taxon>Arthropoda</taxon>
        <taxon>Chelicerata</taxon>
        <taxon>Arachnida</taxon>
        <taxon>Araneae</taxon>
        <taxon>Araneomorphae</taxon>
        <taxon>Entelegynae</taxon>
        <taxon>Araneoidea</taxon>
        <taxon>Nephilidae</taxon>
        <taxon>Nephila</taxon>
    </lineage>
</organism>
<gene>
    <name evidence="1" type="primary">TY3B-I_1252</name>
    <name evidence="1" type="ORF">NPIL_497381</name>
</gene>
<dbReference type="AlphaFoldDB" id="A0A8X6UTE9"/>
<keyword evidence="2" id="KW-1185">Reference proteome</keyword>
<name>A0A8X6UTE9_NEPPI</name>
<reference evidence="1" key="1">
    <citation type="submission" date="2020-08" db="EMBL/GenBank/DDBJ databases">
        <title>Multicomponent nature underlies the extraordinary mechanical properties of spider dragline silk.</title>
        <authorList>
            <person name="Kono N."/>
            <person name="Nakamura H."/>
            <person name="Mori M."/>
            <person name="Yoshida Y."/>
            <person name="Ohtoshi R."/>
            <person name="Malay A.D."/>
            <person name="Moran D.A.P."/>
            <person name="Tomita M."/>
            <person name="Numata K."/>
            <person name="Arakawa K."/>
        </authorList>
    </citation>
    <scope>NUCLEOTIDE SEQUENCE</scope>
</reference>
<dbReference type="InterPro" id="IPR043502">
    <property type="entry name" value="DNA/RNA_pol_sf"/>
</dbReference>
<dbReference type="EMBL" id="BMAW01131930">
    <property type="protein sequence ID" value="GFU41376.1"/>
    <property type="molecule type" value="Genomic_DNA"/>
</dbReference>
<accession>A0A8X6UTE9</accession>
<sequence length="93" mass="10862">MDELSRVLEEYSNVLINKHAKTDCNPKRLKSYRVPITLHKRVDHQIKELLDSDLIEPSDSDWEHLAVCVKNGSLRLNIDSLFSSYTVPMYYIL</sequence>
<dbReference type="Proteomes" id="UP000887013">
    <property type="component" value="Unassembled WGS sequence"/>
</dbReference>
<protein>
    <submittedName>
        <fullName evidence="1">Transposon Ty3-I Gag-Pol polyprotein</fullName>
    </submittedName>
</protein>
<dbReference type="Gene3D" id="3.10.10.10">
    <property type="entry name" value="HIV Type 1 Reverse Transcriptase, subunit A, domain 1"/>
    <property type="match status" value="1"/>
</dbReference>